<reference evidence="1" key="1">
    <citation type="submission" date="2021-08" db="EMBL/GenBank/DDBJ databases">
        <title>The first chromosome-level gecko genome reveals the dynamic sex chromosomes of Neotropical dwarf geckos (Sphaerodactylidae: Sphaerodactylus).</title>
        <authorList>
            <person name="Pinto B.J."/>
            <person name="Keating S.E."/>
            <person name="Gamble T."/>
        </authorList>
    </citation>
    <scope>NUCLEOTIDE SEQUENCE</scope>
    <source>
        <strain evidence="1">TG3544</strain>
    </source>
</reference>
<evidence type="ECO:0000313" key="2">
    <source>
        <dbReference type="Proteomes" id="UP000827872"/>
    </source>
</evidence>
<keyword evidence="2" id="KW-1185">Reference proteome</keyword>
<protein>
    <submittedName>
        <fullName evidence="1">Uncharacterized protein</fullName>
    </submittedName>
</protein>
<gene>
    <name evidence="1" type="ORF">K3G42_022273</name>
</gene>
<comment type="caution">
    <text evidence="1">The sequence shown here is derived from an EMBL/GenBank/DDBJ whole genome shotgun (WGS) entry which is preliminary data.</text>
</comment>
<dbReference type="Proteomes" id="UP000827872">
    <property type="component" value="Linkage Group LG01"/>
</dbReference>
<evidence type="ECO:0000313" key="1">
    <source>
        <dbReference type="EMBL" id="KAH8016733.1"/>
    </source>
</evidence>
<name>A0ACB8GAW4_9SAUR</name>
<proteinExistence type="predicted"/>
<accession>A0ACB8GAW4</accession>
<sequence>MANEKSATARYFEDFFASIKEKDNKELMISFRGVLYPERLCSPETFEALETMEARKDDVLVVAYPKCGTNWMLHIMNEMKAAIPSYKDLPLPSHFQMLEFGPPEKVQNMKNQPSPRIFATHLLYDDIPKSFIQKKTKILVIFRNPKDAAVSFFHFYNKNPVLPNVASWDEFFPMFMRGEVCFKSYFDHALAWNEHIDDENIKIITYEDMKENLYEEMKQIAEFYEFPLPDETIRSLATKATFQEMSNKSNETHGSFAPVLFRKEMCQNIHQYCLVLSMHKFWYLVKALQPVAYGGKWRPGTKHPPGAPLQVT</sequence>
<dbReference type="EMBL" id="CM037614">
    <property type="protein sequence ID" value="KAH8016733.1"/>
    <property type="molecule type" value="Genomic_DNA"/>
</dbReference>
<organism evidence="1 2">
    <name type="scientific">Sphaerodactylus townsendi</name>
    <dbReference type="NCBI Taxonomy" id="933632"/>
    <lineage>
        <taxon>Eukaryota</taxon>
        <taxon>Metazoa</taxon>
        <taxon>Chordata</taxon>
        <taxon>Craniata</taxon>
        <taxon>Vertebrata</taxon>
        <taxon>Euteleostomi</taxon>
        <taxon>Lepidosauria</taxon>
        <taxon>Squamata</taxon>
        <taxon>Bifurcata</taxon>
        <taxon>Gekkota</taxon>
        <taxon>Sphaerodactylidae</taxon>
        <taxon>Sphaerodactylus</taxon>
    </lineage>
</organism>